<feature type="compositionally biased region" description="Basic residues" evidence="1">
    <location>
        <begin position="236"/>
        <end position="250"/>
    </location>
</feature>
<reference evidence="2" key="1">
    <citation type="submission" date="2020-11" db="EMBL/GenBank/DDBJ databases">
        <authorList>
            <person name="Tran Van P."/>
        </authorList>
    </citation>
    <scope>NUCLEOTIDE SEQUENCE</scope>
</reference>
<dbReference type="Pfam" id="PF16748">
    <property type="entry name" value="INSC_LBD"/>
    <property type="match status" value="1"/>
</dbReference>
<feature type="region of interest" description="Disordered" evidence="1">
    <location>
        <begin position="201"/>
        <end position="280"/>
    </location>
</feature>
<feature type="region of interest" description="Disordered" evidence="1">
    <location>
        <begin position="313"/>
        <end position="382"/>
    </location>
</feature>
<dbReference type="EMBL" id="OB661869">
    <property type="protein sequence ID" value="CAD7229105.1"/>
    <property type="molecule type" value="Genomic_DNA"/>
</dbReference>
<protein>
    <submittedName>
        <fullName evidence="2">Uncharacterized protein</fullName>
    </submittedName>
</protein>
<sequence>MLISSFASRRHVDVIDLEFLLPSNHRYSISICSAQKAESKYGYHQPQKALPSRRDWRYTSVFSHPRIKVLSTSSYGRSSHLSVRTEATMESKFRFEIWQATSVVFTSFPTLNGYPKIPTAARGPFDNGVLTNPAECVIGPGQVGILGRSPLLYPARVRRREEKCLDETLVMSGPPEVDSLPSQRRSVSQIWIESSAHFHVAPASSASSTASSPDLIERRPEMRERGDGSGVLVIQRAKKKASPPKPRRNKLPGAASPDSRSEGVDSPCDPKHRPWEITEEEKWRTLDDVVGTTRGTTSSDVGPGIVVDQLRDSHARDSPSSHRSQDSGFSDSGDSSNGRVEGDGQSALPVHQEESFESISTTSPRSESPVTRPKPNLMVPHVEPGRVPQILERFEKFTSIPRARRMQKKLSNGFYHADVVDVCDVHSPPLPPKSRNRSDPLLHDSCAAELEIAVDDNRQTQTLDRRFSPSSSKSSRRRDDWMDLAGMESKPILETDSPSPKVSAVRFNRPREICSEDREQRVRFGKNLEARRIGDIKAKGPVQRSILKKQNRDFQHRLPQLPAVSEVLDKKLGPPLKCQPLFPTRRTVPINFDRFGCYGCGPKKEEAESIQVVTTVWPKSQAERLLRGVFLQSVEAAEGCRRWHLSPAESIQVVTTVWPKSQAERLLRGVFLQSVEAAEGCRRWHLSPSVLIKKEFRQYCQIPVGDEFNSGIRTVDEEDQFTADRPCSGDFDLPTATGQMTNAAESNSFVQMNVELIDFRSVNSVSAWARDLRVTMENECMSVLQAKPILSHVKGPLSDSSSSLPGGGFEREKYAAYAQALDCQSAIRTLQEHSADISDLFVDLCQRLENRDHADLPGRIRYLLKRIDGFLSAPLLRDHPSDQHSAQLLRLSTRLYRTLRRGEVRGIPELVAALGHSFTVALDKRLGFYIALLVKCLDPTGDTVPLGHVGITLVLRTLINFGLEGESLGLNSSFLSIAR</sequence>
<feature type="compositionally biased region" description="Low complexity" evidence="1">
    <location>
        <begin position="201"/>
        <end position="213"/>
    </location>
</feature>
<name>A0A7R8WGW9_9CRUS</name>
<evidence type="ECO:0000256" key="1">
    <source>
        <dbReference type="SAM" id="MobiDB-lite"/>
    </source>
</evidence>
<feature type="region of interest" description="Disordered" evidence="1">
    <location>
        <begin position="286"/>
        <end position="305"/>
    </location>
</feature>
<gene>
    <name evidence="2" type="ORF">CTOB1V02_LOCUS6978</name>
</gene>
<feature type="compositionally biased region" description="Basic and acidic residues" evidence="1">
    <location>
        <begin position="215"/>
        <end position="227"/>
    </location>
</feature>
<feature type="compositionally biased region" description="Polar residues" evidence="1">
    <location>
        <begin position="357"/>
        <end position="369"/>
    </location>
</feature>
<feature type="compositionally biased region" description="Basic and acidic residues" evidence="1">
    <location>
        <begin position="259"/>
        <end position="280"/>
    </location>
</feature>
<dbReference type="Gene3D" id="6.20.200.10">
    <property type="entry name" value="Inscuteable LGN-binding domain"/>
    <property type="match status" value="1"/>
</dbReference>
<dbReference type="AlphaFoldDB" id="A0A7R8WGW9"/>
<organism evidence="2">
    <name type="scientific">Cyprideis torosa</name>
    <dbReference type="NCBI Taxonomy" id="163714"/>
    <lineage>
        <taxon>Eukaryota</taxon>
        <taxon>Metazoa</taxon>
        <taxon>Ecdysozoa</taxon>
        <taxon>Arthropoda</taxon>
        <taxon>Crustacea</taxon>
        <taxon>Oligostraca</taxon>
        <taxon>Ostracoda</taxon>
        <taxon>Podocopa</taxon>
        <taxon>Podocopida</taxon>
        <taxon>Cytherocopina</taxon>
        <taxon>Cytheroidea</taxon>
        <taxon>Cytherideidae</taxon>
        <taxon>Cyprideis</taxon>
    </lineage>
</organism>
<dbReference type="InterPro" id="IPR031938">
    <property type="entry name" value="INSC_LBD"/>
</dbReference>
<evidence type="ECO:0000313" key="2">
    <source>
        <dbReference type="EMBL" id="CAD7229105.1"/>
    </source>
</evidence>
<proteinExistence type="predicted"/>
<accession>A0A7R8WGW9</accession>
<dbReference type="InterPro" id="IPR038205">
    <property type="entry name" value="INSC_LBD_sf"/>
</dbReference>
<feature type="compositionally biased region" description="Basic and acidic residues" evidence="1">
    <location>
        <begin position="313"/>
        <end position="325"/>
    </location>
</feature>
<feature type="compositionally biased region" description="Low complexity" evidence="1">
    <location>
        <begin position="326"/>
        <end position="338"/>
    </location>
</feature>